<feature type="region of interest" description="Disordered" evidence="1">
    <location>
        <begin position="1"/>
        <end position="26"/>
    </location>
</feature>
<evidence type="ECO:0000313" key="4">
    <source>
        <dbReference type="Proteomes" id="UP001601992"/>
    </source>
</evidence>
<dbReference type="SUPFAM" id="SSF63380">
    <property type="entry name" value="Riboflavin synthase domain-like"/>
    <property type="match status" value="1"/>
</dbReference>
<accession>A0ABW6RT42</accession>
<organism evidence="3 4">
    <name type="scientific">Nocardia jiangxiensis</name>
    <dbReference type="NCBI Taxonomy" id="282685"/>
    <lineage>
        <taxon>Bacteria</taxon>
        <taxon>Bacillati</taxon>
        <taxon>Actinomycetota</taxon>
        <taxon>Actinomycetes</taxon>
        <taxon>Mycobacteriales</taxon>
        <taxon>Nocardiaceae</taxon>
        <taxon>Nocardia</taxon>
    </lineage>
</organism>
<dbReference type="Gene3D" id="2.40.30.10">
    <property type="entry name" value="Translation factors"/>
    <property type="match status" value="1"/>
</dbReference>
<proteinExistence type="predicted"/>
<name>A0ABW6RT42_9NOCA</name>
<evidence type="ECO:0000259" key="2">
    <source>
        <dbReference type="PROSITE" id="PS51384"/>
    </source>
</evidence>
<dbReference type="Gene3D" id="3.40.50.80">
    <property type="entry name" value="Nucleotide-binding domain of ferredoxin-NADP reductase (FNR) module"/>
    <property type="match status" value="1"/>
</dbReference>
<dbReference type="CDD" id="cd06193">
    <property type="entry name" value="siderophore_interacting"/>
    <property type="match status" value="1"/>
</dbReference>
<dbReference type="Proteomes" id="UP001601992">
    <property type="component" value="Unassembled WGS sequence"/>
</dbReference>
<evidence type="ECO:0000256" key="1">
    <source>
        <dbReference type="SAM" id="MobiDB-lite"/>
    </source>
</evidence>
<dbReference type="InterPro" id="IPR039374">
    <property type="entry name" value="SIP_fam"/>
</dbReference>
<dbReference type="PANTHER" id="PTHR30157">
    <property type="entry name" value="FERRIC REDUCTASE, NADPH-DEPENDENT"/>
    <property type="match status" value="1"/>
</dbReference>
<gene>
    <name evidence="3" type="ORF">ACFYXQ_05340</name>
</gene>
<dbReference type="InterPro" id="IPR039261">
    <property type="entry name" value="FNR_nucleotide-bd"/>
</dbReference>
<dbReference type="PROSITE" id="PS51384">
    <property type="entry name" value="FAD_FR"/>
    <property type="match status" value="1"/>
</dbReference>
<dbReference type="RefSeq" id="WP_083895828.1">
    <property type="nucleotide sequence ID" value="NZ_JBIAQY010000002.1"/>
</dbReference>
<dbReference type="InterPro" id="IPR017927">
    <property type="entry name" value="FAD-bd_FR_type"/>
</dbReference>
<dbReference type="InterPro" id="IPR013113">
    <property type="entry name" value="SIP_FAD-bd"/>
</dbReference>
<dbReference type="PANTHER" id="PTHR30157:SF0">
    <property type="entry name" value="NADPH-DEPENDENT FERRIC-CHELATE REDUCTASE"/>
    <property type="match status" value="1"/>
</dbReference>
<reference evidence="3 4" key="1">
    <citation type="submission" date="2024-10" db="EMBL/GenBank/DDBJ databases">
        <title>The Natural Products Discovery Center: Release of the First 8490 Sequenced Strains for Exploring Actinobacteria Biosynthetic Diversity.</title>
        <authorList>
            <person name="Kalkreuter E."/>
            <person name="Kautsar S.A."/>
            <person name="Yang D."/>
            <person name="Bader C.D."/>
            <person name="Teijaro C.N."/>
            <person name="Fluegel L."/>
            <person name="Davis C.M."/>
            <person name="Simpson J.R."/>
            <person name="Lauterbach L."/>
            <person name="Steele A.D."/>
            <person name="Gui C."/>
            <person name="Meng S."/>
            <person name="Li G."/>
            <person name="Viehrig K."/>
            <person name="Ye F."/>
            <person name="Su P."/>
            <person name="Kiefer A.F."/>
            <person name="Nichols A."/>
            <person name="Cepeda A.J."/>
            <person name="Yan W."/>
            <person name="Fan B."/>
            <person name="Jiang Y."/>
            <person name="Adhikari A."/>
            <person name="Zheng C.-J."/>
            <person name="Schuster L."/>
            <person name="Cowan T.M."/>
            <person name="Smanski M.J."/>
            <person name="Chevrette M.G."/>
            <person name="De Carvalho L.P.S."/>
            <person name="Shen B."/>
        </authorList>
    </citation>
    <scope>NUCLEOTIDE SEQUENCE [LARGE SCALE GENOMIC DNA]</scope>
    <source>
        <strain evidence="3 4">NPDC002593</strain>
    </source>
</reference>
<sequence>MAHNDTPAHTTIAEATPPTGSPRGLRNRLMDRFFLEGQVLETEQIAARMRRIRIGGPALRGLNWSPGQQIRIATGDPDAEGIMGRIGDLRTYSVWHYDPDAAEIHICVMDHGEGPGATWGREAEPGLAVRFRGPEGSFTLRPDAPYHLFAGEETASAAFGPMLRAVPGHVPVYGAIESATETDRLPLHRAVALTRPLRGTASAARSQTLLDAVRAIDLPAEPGIAYLAGEARTIQMIAGYLVRERHWPRRAVVTKPFWTPGKRGMD</sequence>
<feature type="domain" description="FAD-binding FR-type" evidence="2">
    <location>
        <begin position="32"/>
        <end position="141"/>
    </location>
</feature>
<dbReference type="EMBL" id="JBIAQY010000002">
    <property type="protein sequence ID" value="MFF3567189.1"/>
    <property type="molecule type" value="Genomic_DNA"/>
</dbReference>
<dbReference type="InterPro" id="IPR007037">
    <property type="entry name" value="SIP_rossman_dom"/>
</dbReference>
<comment type="caution">
    <text evidence="3">The sequence shown here is derived from an EMBL/GenBank/DDBJ whole genome shotgun (WGS) entry which is preliminary data.</text>
</comment>
<evidence type="ECO:0000313" key="3">
    <source>
        <dbReference type="EMBL" id="MFF3567189.1"/>
    </source>
</evidence>
<protein>
    <submittedName>
        <fullName evidence="3">Siderophore-interacting protein</fullName>
    </submittedName>
</protein>
<keyword evidence="4" id="KW-1185">Reference proteome</keyword>
<dbReference type="Pfam" id="PF08021">
    <property type="entry name" value="FAD_binding_9"/>
    <property type="match status" value="1"/>
</dbReference>
<dbReference type="InterPro" id="IPR017938">
    <property type="entry name" value="Riboflavin_synthase-like_b-brl"/>
</dbReference>
<dbReference type="Pfam" id="PF04954">
    <property type="entry name" value="SIP"/>
    <property type="match status" value="1"/>
</dbReference>